<organism evidence="1 2">
    <name type="scientific">Brachionus plicatilis</name>
    <name type="common">Marine rotifer</name>
    <name type="synonym">Brachionus muelleri</name>
    <dbReference type="NCBI Taxonomy" id="10195"/>
    <lineage>
        <taxon>Eukaryota</taxon>
        <taxon>Metazoa</taxon>
        <taxon>Spiralia</taxon>
        <taxon>Gnathifera</taxon>
        <taxon>Rotifera</taxon>
        <taxon>Eurotatoria</taxon>
        <taxon>Monogononta</taxon>
        <taxon>Pseudotrocha</taxon>
        <taxon>Ploima</taxon>
        <taxon>Brachionidae</taxon>
        <taxon>Brachionus</taxon>
    </lineage>
</organism>
<dbReference type="AlphaFoldDB" id="A0A3M7PKY2"/>
<name>A0A3M7PKY2_BRAPC</name>
<dbReference type="EMBL" id="REGN01010059">
    <property type="protein sequence ID" value="RMZ99786.1"/>
    <property type="molecule type" value="Genomic_DNA"/>
</dbReference>
<evidence type="ECO:0000313" key="1">
    <source>
        <dbReference type="EMBL" id="RMZ99786.1"/>
    </source>
</evidence>
<keyword evidence="2" id="KW-1185">Reference proteome</keyword>
<proteinExistence type="predicted"/>
<reference evidence="1 2" key="1">
    <citation type="journal article" date="2018" name="Sci. Rep.">
        <title>Genomic signatures of local adaptation to the degree of environmental predictability in rotifers.</title>
        <authorList>
            <person name="Franch-Gras L."/>
            <person name="Hahn C."/>
            <person name="Garcia-Roger E.M."/>
            <person name="Carmona M.J."/>
            <person name="Serra M."/>
            <person name="Gomez A."/>
        </authorList>
    </citation>
    <scope>NUCLEOTIDE SEQUENCE [LARGE SCALE GENOMIC DNA]</scope>
    <source>
        <strain evidence="1">HYR1</strain>
    </source>
</reference>
<evidence type="ECO:0000313" key="2">
    <source>
        <dbReference type="Proteomes" id="UP000276133"/>
    </source>
</evidence>
<sequence length="78" mass="9215">MAFVYLYLRSKYIYICTQTVNTNRQKPTNRNPLRELNLQTDQTKSPISIASNIETCSNQLKQNNVVEKGYLVKKMFYF</sequence>
<protein>
    <submittedName>
        <fullName evidence="1">Uncharacterized protein</fullName>
    </submittedName>
</protein>
<accession>A0A3M7PKY2</accession>
<comment type="caution">
    <text evidence="1">The sequence shown here is derived from an EMBL/GenBank/DDBJ whole genome shotgun (WGS) entry which is preliminary data.</text>
</comment>
<dbReference type="Proteomes" id="UP000276133">
    <property type="component" value="Unassembled WGS sequence"/>
</dbReference>
<gene>
    <name evidence="1" type="ORF">BpHYR1_017199</name>
</gene>